<gene>
    <name evidence="2" type="ORF">WN48_06364</name>
</gene>
<keyword evidence="3" id="KW-1185">Reference proteome</keyword>
<feature type="compositionally biased region" description="Polar residues" evidence="1">
    <location>
        <begin position="61"/>
        <end position="70"/>
    </location>
</feature>
<accession>A0A310SCT4</accession>
<organism evidence="2 3">
    <name type="scientific">Eufriesea mexicana</name>
    <dbReference type="NCBI Taxonomy" id="516756"/>
    <lineage>
        <taxon>Eukaryota</taxon>
        <taxon>Metazoa</taxon>
        <taxon>Ecdysozoa</taxon>
        <taxon>Arthropoda</taxon>
        <taxon>Hexapoda</taxon>
        <taxon>Insecta</taxon>
        <taxon>Pterygota</taxon>
        <taxon>Neoptera</taxon>
        <taxon>Endopterygota</taxon>
        <taxon>Hymenoptera</taxon>
        <taxon>Apocrita</taxon>
        <taxon>Aculeata</taxon>
        <taxon>Apoidea</taxon>
        <taxon>Anthophila</taxon>
        <taxon>Apidae</taxon>
        <taxon>Eufriesea</taxon>
    </lineage>
</organism>
<name>A0A310SCT4_9HYME</name>
<dbReference type="Proteomes" id="UP000250275">
    <property type="component" value="Unassembled WGS sequence"/>
</dbReference>
<sequence>MTWINYFSSDQIYQDHDWKSQRNLSQKSRTLYRAKSLGTFHPPSIPNYTSKCHHDGDFADPNSSDQPTIQ</sequence>
<evidence type="ECO:0000256" key="1">
    <source>
        <dbReference type="SAM" id="MobiDB-lite"/>
    </source>
</evidence>
<reference evidence="2 3" key="1">
    <citation type="submission" date="2015-07" db="EMBL/GenBank/DDBJ databases">
        <title>The genome of Eufriesea mexicana.</title>
        <authorList>
            <person name="Pan H."/>
            <person name="Kapheim K."/>
        </authorList>
    </citation>
    <scope>NUCLEOTIDE SEQUENCE [LARGE SCALE GENOMIC DNA]</scope>
    <source>
        <strain evidence="2">0111107269</strain>
        <tissue evidence="2">Whole body</tissue>
    </source>
</reference>
<protein>
    <submittedName>
        <fullName evidence="2">Uncharacterized protein</fullName>
    </submittedName>
</protein>
<evidence type="ECO:0000313" key="2">
    <source>
        <dbReference type="EMBL" id="OAD54688.1"/>
    </source>
</evidence>
<feature type="region of interest" description="Disordered" evidence="1">
    <location>
        <begin position="45"/>
        <end position="70"/>
    </location>
</feature>
<evidence type="ECO:0000313" key="3">
    <source>
        <dbReference type="Proteomes" id="UP000250275"/>
    </source>
</evidence>
<dbReference type="EMBL" id="KQ763867">
    <property type="protein sequence ID" value="OAD54688.1"/>
    <property type="molecule type" value="Genomic_DNA"/>
</dbReference>
<dbReference type="AlphaFoldDB" id="A0A310SCT4"/>
<proteinExistence type="predicted"/>